<evidence type="ECO:0000256" key="2">
    <source>
        <dbReference type="ARBA" id="ARBA00022448"/>
    </source>
</evidence>
<feature type="transmembrane region" description="Helical" evidence="7">
    <location>
        <begin position="167"/>
        <end position="189"/>
    </location>
</feature>
<dbReference type="Pfam" id="PF01545">
    <property type="entry name" value="Cation_efflux"/>
    <property type="match status" value="1"/>
</dbReference>
<keyword evidence="2" id="KW-0813">Transport</keyword>
<dbReference type="PANTHER" id="PTHR13414">
    <property type="entry name" value="HUEL-CATION TRANSPORTER"/>
    <property type="match status" value="1"/>
</dbReference>
<feature type="transmembrane region" description="Helical" evidence="7">
    <location>
        <begin position="252"/>
        <end position="274"/>
    </location>
</feature>
<keyword evidence="5 7" id="KW-0472">Membrane</keyword>
<dbReference type="InterPro" id="IPR058533">
    <property type="entry name" value="Cation_efflux_TM"/>
</dbReference>
<evidence type="ECO:0000256" key="3">
    <source>
        <dbReference type="ARBA" id="ARBA00022692"/>
    </source>
</evidence>
<name>A0ABW2Y473_9BIFI</name>
<evidence type="ECO:0000256" key="5">
    <source>
        <dbReference type="ARBA" id="ARBA00023136"/>
    </source>
</evidence>
<keyword evidence="3 7" id="KW-0812">Transmembrane</keyword>
<dbReference type="InterPro" id="IPR040177">
    <property type="entry name" value="SLC30A9"/>
</dbReference>
<feature type="region of interest" description="Disordered" evidence="6">
    <location>
        <begin position="1"/>
        <end position="29"/>
    </location>
</feature>
<feature type="domain" description="Cation efflux protein transmembrane" evidence="8">
    <location>
        <begin position="56"/>
        <end position="277"/>
    </location>
</feature>
<accession>A0ABW2Y473</accession>
<dbReference type="Proteomes" id="UP001597036">
    <property type="component" value="Unassembled WGS sequence"/>
</dbReference>
<dbReference type="InterPro" id="IPR002524">
    <property type="entry name" value="Cation_efflux"/>
</dbReference>
<evidence type="ECO:0000256" key="6">
    <source>
        <dbReference type="SAM" id="MobiDB-lite"/>
    </source>
</evidence>
<gene>
    <name evidence="9" type="ORF">ACFQY8_02265</name>
</gene>
<evidence type="ECO:0000256" key="4">
    <source>
        <dbReference type="ARBA" id="ARBA00022989"/>
    </source>
</evidence>
<dbReference type="NCBIfam" id="TIGR01297">
    <property type="entry name" value="CDF"/>
    <property type="match status" value="1"/>
</dbReference>
<dbReference type="SUPFAM" id="SSF161111">
    <property type="entry name" value="Cation efflux protein transmembrane domain-like"/>
    <property type="match status" value="1"/>
</dbReference>
<evidence type="ECO:0000256" key="1">
    <source>
        <dbReference type="ARBA" id="ARBA00004141"/>
    </source>
</evidence>
<dbReference type="InterPro" id="IPR027469">
    <property type="entry name" value="Cation_efflux_TMD_sf"/>
</dbReference>
<evidence type="ECO:0000259" key="8">
    <source>
        <dbReference type="Pfam" id="PF01545"/>
    </source>
</evidence>
<protein>
    <submittedName>
        <fullName evidence="9">Cation diffusion facilitator family transporter</fullName>
    </submittedName>
</protein>
<comment type="caution">
    <text evidence="9">The sequence shown here is derived from an EMBL/GenBank/DDBJ whole genome shotgun (WGS) entry which is preliminary data.</text>
</comment>
<proteinExistence type="predicted"/>
<organism evidence="9 10">
    <name type="scientific">Alloscardovia venturai</name>
    <dbReference type="NCBI Taxonomy" id="1769421"/>
    <lineage>
        <taxon>Bacteria</taxon>
        <taxon>Bacillati</taxon>
        <taxon>Actinomycetota</taxon>
        <taxon>Actinomycetes</taxon>
        <taxon>Bifidobacteriales</taxon>
        <taxon>Bifidobacteriaceae</taxon>
        <taxon>Alloscardovia</taxon>
    </lineage>
</organism>
<evidence type="ECO:0000313" key="10">
    <source>
        <dbReference type="Proteomes" id="UP001597036"/>
    </source>
</evidence>
<sequence length="386" mass="42043">MSISADVTSSVSEKQNVTNLNPANEKQSASLVEESELNARNIVKATEKNEHGGSSVIAALIVNFLVFLFKLIAALIGKSSALLAESVHSFSDCGNEAMLIFGKWFSQRSDPDERHPQGWANFRNVSSLIVALLLFFVGGLYSVMNSAAKIEEIIAHGGFSPLDDTGFWLGAAAIVFALIVEGISLSVSFKEARAQMKLEGLEGLTMFQFWKKTKAAELATVMTEDSLAIAGLIIAGIGLLIARITGNELYDAIGGAADGAFIAIGGIALAVKIASMLNEEAPHRHIIEKMLNIVATYPGVKSVISYEITHKSEDFIHPSFKVEVDKVLQDASDNDFFIEDVINGIEKKLYEAFPQYTLQIWVEPDHRRGLDRVPNQGHLEPANYEE</sequence>
<feature type="transmembrane region" description="Helical" evidence="7">
    <location>
        <begin position="227"/>
        <end position="246"/>
    </location>
</feature>
<reference evidence="10" key="1">
    <citation type="journal article" date="2019" name="Int. J. Syst. Evol. Microbiol.">
        <title>The Global Catalogue of Microorganisms (GCM) 10K type strain sequencing project: providing services to taxonomists for standard genome sequencing and annotation.</title>
        <authorList>
            <consortium name="The Broad Institute Genomics Platform"/>
            <consortium name="The Broad Institute Genome Sequencing Center for Infectious Disease"/>
            <person name="Wu L."/>
            <person name="Ma J."/>
        </authorList>
    </citation>
    <scope>NUCLEOTIDE SEQUENCE [LARGE SCALE GENOMIC DNA]</scope>
    <source>
        <strain evidence="10">CCM 8604</strain>
    </source>
</reference>
<dbReference type="PANTHER" id="PTHR13414:SF9">
    <property type="entry name" value="PROTON-COUPLED ZINC ANTIPORTER SLC30A9, MITOCHONDRIAL"/>
    <property type="match status" value="1"/>
</dbReference>
<feature type="transmembrane region" description="Helical" evidence="7">
    <location>
        <begin position="125"/>
        <end position="147"/>
    </location>
</feature>
<keyword evidence="10" id="KW-1185">Reference proteome</keyword>
<evidence type="ECO:0000256" key="7">
    <source>
        <dbReference type="SAM" id="Phobius"/>
    </source>
</evidence>
<keyword evidence="4 7" id="KW-1133">Transmembrane helix</keyword>
<feature type="transmembrane region" description="Helical" evidence="7">
    <location>
        <begin position="56"/>
        <end position="76"/>
    </location>
</feature>
<dbReference type="RefSeq" id="WP_377938184.1">
    <property type="nucleotide sequence ID" value="NZ_JBHTHQ010000012.1"/>
</dbReference>
<dbReference type="EMBL" id="JBHTHQ010000012">
    <property type="protein sequence ID" value="MFD0704576.1"/>
    <property type="molecule type" value="Genomic_DNA"/>
</dbReference>
<evidence type="ECO:0000313" key="9">
    <source>
        <dbReference type="EMBL" id="MFD0704576.1"/>
    </source>
</evidence>
<comment type="subcellular location">
    <subcellularLocation>
        <location evidence="1">Membrane</location>
        <topology evidence="1">Multi-pass membrane protein</topology>
    </subcellularLocation>
</comment>
<dbReference type="Gene3D" id="1.20.1510.10">
    <property type="entry name" value="Cation efflux protein transmembrane domain"/>
    <property type="match status" value="1"/>
</dbReference>